<feature type="compositionally biased region" description="Basic and acidic residues" evidence="1">
    <location>
        <begin position="46"/>
        <end position="61"/>
    </location>
</feature>
<gene>
    <name evidence="2" type="ORF">SAMN02745129_1482</name>
</gene>
<dbReference type="EMBL" id="FQXG01000002">
    <property type="protein sequence ID" value="SHH21256.1"/>
    <property type="molecule type" value="Genomic_DNA"/>
</dbReference>
<dbReference type="STRING" id="299255.SAMN02745129_1482"/>
<dbReference type="AlphaFoldDB" id="A0A1M5R573"/>
<proteinExistence type="predicted"/>
<sequence>MKLYRLLPLLFIAGCSSKPEPADHAFRHQLTDEGTVLFTLSYFGNDDERRGGDAKSREGRGKGGGRGGRGGERGGPGGSRGDRDAMDPEQHAEMAAERSSAKLIPLLESELDQRGLCLEGYEILEQRPTAKGIALQGQCPQG</sequence>
<name>A0A1M5R573_9GAMM</name>
<evidence type="ECO:0000313" key="2">
    <source>
        <dbReference type="EMBL" id="SHH21256.1"/>
    </source>
</evidence>
<feature type="compositionally biased region" description="Gly residues" evidence="1">
    <location>
        <begin position="62"/>
        <end position="79"/>
    </location>
</feature>
<dbReference type="RefSeq" id="WP_067657758.1">
    <property type="nucleotide sequence ID" value="NZ_FQXG01000002.1"/>
</dbReference>
<organism evidence="2 3">
    <name type="scientific">Ferrimonas marina</name>
    <dbReference type="NCBI Taxonomy" id="299255"/>
    <lineage>
        <taxon>Bacteria</taxon>
        <taxon>Pseudomonadati</taxon>
        <taxon>Pseudomonadota</taxon>
        <taxon>Gammaproteobacteria</taxon>
        <taxon>Alteromonadales</taxon>
        <taxon>Ferrimonadaceae</taxon>
        <taxon>Ferrimonas</taxon>
    </lineage>
</organism>
<evidence type="ECO:0000313" key="3">
    <source>
        <dbReference type="Proteomes" id="UP000184268"/>
    </source>
</evidence>
<protein>
    <submittedName>
        <fullName evidence="2">Uncharacterized protein</fullName>
    </submittedName>
</protein>
<evidence type="ECO:0000256" key="1">
    <source>
        <dbReference type="SAM" id="MobiDB-lite"/>
    </source>
</evidence>
<feature type="compositionally biased region" description="Basic and acidic residues" evidence="1">
    <location>
        <begin position="80"/>
        <end position="100"/>
    </location>
</feature>
<reference evidence="2 3" key="1">
    <citation type="submission" date="2016-11" db="EMBL/GenBank/DDBJ databases">
        <authorList>
            <person name="Jaros S."/>
            <person name="Januszkiewicz K."/>
            <person name="Wedrychowicz H."/>
        </authorList>
    </citation>
    <scope>NUCLEOTIDE SEQUENCE [LARGE SCALE GENOMIC DNA]</scope>
    <source>
        <strain evidence="2 3">DSM 16917</strain>
    </source>
</reference>
<feature type="region of interest" description="Disordered" evidence="1">
    <location>
        <begin position="43"/>
        <end position="100"/>
    </location>
</feature>
<keyword evidence="3" id="KW-1185">Reference proteome</keyword>
<accession>A0A1M5R573</accession>
<dbReference type="Proteomes" id="UP000184268">
    <property type="component" value="Unassembled WGS sequence"/>
</dbReference>